<gene>
    <name evidence="2" type="ordered locus">DKAM_0553</name>
</gene>
<dbReference type="PANTHER" id="PTHR33937:SF2">
    <property type="entry name" value="DINITROGENASE IRON-MOLYBDENUM COFACTOR BIOSYNTHESIS DOMAIN-CONTAINING PROTEIN"/>
    <property type="match status" value="1"/>
</dbReference>
<accession>B8D448</accession>
<dbReference type="AlphaFoldDB" id="B8D448"/>
<dbReference type="Pfam" id="PF02579">
    <property type="entry name" value="Nitro_FeMo-Co"/>
    <property type="match status" value="1"/>
</dbReference>
<dbReference type="Proteomes" id="UP000006903">
    <property type="component" value="Chromosome"/>
</dbReference>
<dbReference type="eggNOG" id="arCOG02734">
    <property type="taxonomic scope" value="Archaea"/>
</dbReference>
<dbReference type="HOGENOM" id="CLU_104194_0_3_2"/>
<dbReference type="PANTHER" id="PTHR33937">
    <property type="entry name" value="IRON-MOLYBDENUM PROTEIN-RELATED-RELATED"/>
    <property type="match status" value="1"/>
</dbReference>
<reference evidence="2 3" key="1">
    <citation type="journal article" date="2009" name="J. Bacteriol.">
        <title>Complete genome sequence of the anaerobic, protein-degrading hyperthermophilic crenarchaeon Desulfurococcus kamchatkensis.</title>
        <authorList>
            <person name="Ravin N.V."/>
            <person name="Mardanov A.V."/>
            <person name="Beletsky A.V."/>
            <person name="Kublanov I.V."/>
            <person name="Kolganova T.V."/>
            <person name="Lebedinsky A.V."/>
            <person name="Chernyh N.A."/>
            <person name="Bonch-Osmolovskaya E.A."/>
            <person name="Skryabin K.G."/>
        </authorList>
    </citation>
    <scope>NUCLEOTIDE SEQUENCE [LARGE SCALE GENOMIC DNA]</scope>
    <source>
        <strain evidence="3">DSM 18924 / JCM 16383 / VKM B-2413 / 1221n</strain>
    </source>
</reference>
<dbReference type="CDD" id="cd00851">
    <property type="entry name" value="MTH1175"/>
    <property type="match status" value="1"/>
</dbReference>
<dbReference type="STRING" id="490899.DKAM_0553"/>
<dbReference type="SUPFAM" id="SSF53146">
    <property type="entry name" value="Nitrogenase accessory factor-like"/>
    <property type="match status" value="1"/>
</dbReference>
<dbReference type="InterPro" id="IPR033913">
    <property type="entry name" value="MTH1175_dom"/>
</dbReference>
<evidence type="ECO:0000313" key="2">
    <source>
        <dbReference type="EMBL" id="ACL10879.1"/>
    </source>
</evidence>
<sequence length="124" mass="13970">MIVALPTIRTSRADYLSPHFGRAPYFTLAEVQNKNYRIIDVVENLHAKHEHRGEVIINLLASRGVGAVITLGIGYGAFTKLRELGIRIYYVEPATHEKLVSVEEALNMFVNNKLAEATEPREHD</sequence>
<evidence type="ECO:0000313" key="3">
    <source>
        <dbReference type="Proteomes" id="UP000006903"/>
    </source>
</evidence>
<organism evidence="2 3">
    <name type="scientific">Desulfurococcus amylolyticus (strain DSM 18924 / JCM 16383 / VKM B-2413 / 1221n)</name>
    <name type="common">Desulfurococcus kamchatkensis</name>
    <dbReference type="NCBI Taxonomy" id="490899"/>
    <lineage>
        <taxon>Archaea</taxon>
        <taxon>Thermoproteota</taxon>
        <taxon>Thermoprotei</taxon>
        <taxon>Desulfurococcales</taxon>
        <taxon>Desulfurococcaceae</taxon>
        <taxon>Desulfurococcus</taxon>
    </lineage>
</organism>
<dbReference type="EMBL" id="CP001140">
    <property type="protein sequence ID" value="ACL10879.1"/>
    <property type="molecule type" value="Genomic_DNA"/>
</dbReference>
<feature type="domain" description="Dinitrogenase iron-molybdenum cofactor biosynthesis" evidence="1">
    <location>
        <begin position="15"/>
        <end position="99"/>
    </location>
</feature>
<proteinExistence type="predicted"/>
<name>B8D448_DESA1</name>
<dbReference type="InterPro" id="IPR036105">
    <property type="entry name" value="DiNase_FeMo-co_biosyn_sf"/>
</dbReference>
<dbReference type="KEGG" id="dka:DKAM_0553"/>
<dbReference type="InterPro" id="IPR003731">
    <property type="entry name" value="Di-Nase_FeMo-co_biosynth"/>
</dbReference>
<protein>
    <submittedName>
        <fullName evidence="2">Dinitrogenase iron-molybdenum cofactor biosynthesis protein</fullName>
    </submittedName>
</protein>
<evidence type="ECO:0000259" key="1">
    <source>
        <dbReference type="Pfam" id="PF02579"/>
    </source>
</evidence>
<dbReference type="InterPro" id="IPR051840">
    <property type="entry name" value="NifX/NifY_domain"/>
</dbReference>
<dbReference type="Gene3D" id="3.30.420.130">
    <property type="entry name" value="Dinitrogenase iron-molybdenum cofactor biosynthesis domain"/>
    <property type="match status" value="1"/>
</dbReference>